<evidence type="ECO:0000256" key="1">
    <source>
        <dbReference type="SAM" id="MobiDB-lite"/>
    </source>
</evidence>
<evidence type="ECO:0000313" key="2">
    <source>
        <dbReference type="EMBL" id="GKV18364.1"/>
    </source>
</evidence>
<feature type="region of interest" description="Disordered" evidence="1">
    <location>
        <begin position="1"/>
        <end position="22"/>
    </location>
</feature>
<proteinExistence type="predicted"/>
<sequence>MAMIGDKEQLSKNGDGGCDGEEIGKKMVKIGIKKGLGEAN</sequence>
<dbReference type="EMBL" id="BPVZ01000050">
    <property type="protein sequence ID" value="GKV18364.1"/>
    <property type="molecule type" value="Genomic_DNA"/>
</dbReference>
<dbReference type="AlphaFoldDB" id="A0AAV5JUS8"/>
<accession>A0AAV5JUS8</accession>
<protein>
    <submittedName>
        <fullName evidence="2">Uncharacterized protein</fullName>
    </submittedName>
</protein>
<name>A0AAV5JUS8_9ROSI</name>
<organism evidence="2 3">
    <name type="scientific">Rubroshorea leprosula</name>
    <dbReference type="NCBI Taxonomy" id="152421"/>
    <lineage>
        <taxon>Eukaryota</taxon>
        <taxon>Viridiplantae</taxon>
        <taxon>Streptophyta</taxon>
        <taxon>Embryophyta</taxon>
        <taxon>Tracheophyta</taxon>
        <taxon>Spermatophyta</taxon>
        <taxon>Magnoliopsida</taxon>
        <taxon>eudicotyledons</taxon>
        <taxon>Gunneridae</taxon>
        <taxon>Pentapetalae</taxon>
        <taxon>rosids</taxon>
        <taxon>malvids</taxon>
        <taxon>Malvales</taxon>
        <taxon>Dipterocarpaceae</taxon>
        <taxon>Rubroshorea</taxon>
    </lineage>
</organism>
<reference evidence="2 3" key="1">
    <citation type="journal article" date="2021" name="Commun. Biol.">
        <title>The genome of Shorea leprosula (Dipterocarpaceae) highlights the ecological relevance of drought in aseasonal tropical rainforests.</title>
        <authorList>
            <person name="Ng K.K.S."/>
            <person name="Kobayashi M.J."/>
            <person name="Fawcett J.A."/>
            <person name="Hatakeyama M."/>
            <person name="Paape T."/>
            <person name="Ng C.H."/>
            <person name="Ang C.C."/>
            <person name="Tnah L.H."/>
            <person name="Lee C.T."/>
            <person name="Nishiyama T."/>
            <person name="Sese J."/>
            <person name="O'Brien M.J."/>
            <person name="Copetti D."/>
            <person name="Mohd Noor M.I."/>
            <person name="Ong R.C."/>
            <person name="Putra M."/>
            <person name="Sireger I.Z."/>
            <person name="Indrioko S."/>
            <person name="Kosugi Y."/>
            <person name="Izuno A."/>
            <person name="Isagi Y."/>
            <person name="Lee S.L."/>
            <person name="Shimizu K.K."/>
        </authorList>
    </citation>
    <scope>NUCLEOTIDE SEQUENCE [LARGE SCALE GENOMIC DNA]</scope>
    <source>
        <strain evidence="2">214</strain>
    </source>
</reference>
<keyword evidence="3" id="KW-1185">Reference proteome</keyword>
<evidence type="ECO:0000313" key="3">
    <source>
        <dbReference type="Proteomes" id="UP001054252"/>
    </source>
</evidence>
<comment type="caution">
    <text evidence="2">The sequence shown here is derived from an EMBL/GenBank/DDBJ whole genome shotgun (WGS) entry which is preliminary data.</text>
</comment>
<dbReference type="Proteomes" id="UP001054252">
    <property type="component" value="Unassembled WGS sequence"/>
</dbReference>
<feature type="compositionally biased region" description="Basic and acidic residues" evidence="1">
    <location>
        <begin position="1"/>
        <end position="10"/>
    </location>
</feature>
<gene>
    <name evidence="2" type="ORF">SLEP1_g28760</name>
</gene>